<dbReference type="AlphaFoldDB" id="A0A553NZV2"/>
<proteinExistence type="predicted"/>
<name>A0A553NZV2_TIGCA</name>
<protein>
    <submittedName>
        <fullName evidence="1">Uncharacterized protein</fullName>
    </submittedName>
</protein>
<dbReference type="Proteomes" id="UP000318571">
    <property type="component" value="Chromosome 9"/>
</dbReference>
<organism evidence="1 2">
    <name type="scientific">Tigriopus californicus</name>
    <name type="common">Marine copepod</name>
    <dbReference type="NCBI Taxonomy" id="6832"/>
    <lineage>
        <taxon>Eukaryota</taxon>
        <taxon>Metazoa</taxon>
        <taxon>Ecdysozoa</taxon>
        <taxon>Arthropoda</taxon>
        <taxon>Crustacea</taxon>
        <taxon>Multicrustacea</taxon>
        <taxon>Hexanauplia</taxon>
        <taxon>Copepoda</taxon>
        <taxon>Harpacticoida</taxon>
        <taxon>Harpacticidae</taxon>
        <taxon>Tigriopus</taxon>
    </lineage>
</organism>
<evidence type="ECO:0000313" key="1">
    <source>
        <dbReference type="EMBL" id="TRY70892.1"/>
    </source>
</evidence>
<keyword evidence="2" id="KW-1185">Reference proteome</keyword>
<comment type="caution">
    <text evidence="1">The sequence shown here is derived from an EMBL/GenBank/DDBJ whole genome shotgun (WGS) entry which is preliminary data.</text>
</comment>
<dbReference type="EMBL" id="VCGU01000009">
    <property type="protein sequence ID" value="TRY70892.1"/>
    <property type="molecule type" value="Genomic_DNA"/>
</dbReference>
<accession>A0A553NZV2</accession>
<sequence>MNPRLEVGGIEVFASGLNRGHGLMDDRFELSLKILHELVVFQPVIDFLLELLLVGMTRIGGVTEDLFDDLQEIESLGTVELPNVVHQGTLVAFIVDELLQRGLRTPKLTCKYISRSQIGFFGASTPISSEITFSSRERFKRTDQVSEFLHHLAPPWTPLNPIQPALWLGLALALAVPMVLGSKPASGGCYV</sequence>
<reference evidence="1 2" key="1">
    <citation type="journal article" date="2018" name="Nat. Ecol. Evol.">
        <title>Genomic signatures of mitonuclear coevolution across populations of Tigriopus californicus.</title>
        <authorList>
            <person name="Barreto F.S."/>
            <person name="Watson E.T."/>
            <person name="Lima T.G."/>
            <person name="Willett C.S."/>
            <person name="Edmands S."/>
            <person name="Li W."/>
            <person name="Burton R.S."/>
        </authorList>
    </citation>
    <scope>NUCLEOTIDE SEQUENCE [LARGE SCALE GENOMIC DNA]</scope>
    <source>
        <strain evidence="1 2">San Diego</strain>
    </source>
</reference>
<evidence type="ECO:0000313" key="2">
    <source>
        <dbReference type="Proteomes" id="UP000318571"/>
    </source>
</evidence>
<gene>
    <name evidence="1" type="ORF">TCAL_17249</name>
</gene>